<dbReference type="InterPro" id="IPR050678">
    <property type="entry name" value="DNA_Partitioning_ATPase"/>
</dbReference>
<dbReference type="Pfam" id="PF13614">
    <property type="entry name" value="AAA_31"/>
    <property type="match status" value="1"/>
</dbReference>
<organism evidence="6 7">
    <name type="scientific">Caproiciproducens galactitolivorans</name>
    <dbReference type="NCBI Taxonomy" id="642589"/>
    <lineage>
        <taxon>Bacteria</taxon>
        <taxon>Bacillati</taxon>
        <taxon>Bacillota</taxon>
        <taxon>Clostridia</taxon>
        <taxon>Eubacteriales</taxon>
        <taxon>Acutalibacteraceae</taxon>
        <taxon>Caproiciproducens</taxon>
    </lineage>
</organism>
<dbReference type="RefSeq" id="WP_135656501.1">
    <property type="nucleotide sequence ID" value="NZ_JAJUFJ010000010.1"/>
</dbReference>
<keyword evidence="6" id="KW-0378">Hydrolase</keyword>
<dbReference type="GO" id="GO:0016887">
    <property type="term" value="F:ATP hydrolysis activity"/>
    <property type="evidence" value="ECO:0007669"/>
    <property type="project" value="RHEA"/>
</dbReference>
<reference evidence="6 7" key="1">
    <citation type="submission" date="2019-04" db="EMBL/GenBank/DDBJ databases">
        <authorList>
            <person name="Poehlein A."/>
            <person name="Bengelsdorf F.R."/>
            <person name="Duerre P."/>
            <person name="Daniel R."/>
        </authorList>
    </citation>
    <scope>NUCLEOTIDE SEQUENCE [LARGE SCALE GENOMIC DNA]</scope>
    <source>
        <strain evidence="6 7">BS-1</strain>
    </source>
</reference>
<evidence type="ECO:0000256" key="4">
    <source>
        <dbReference type="ARBA" id="ARBA00071824"/>
    </source>
</evidence>
<dbReference type="InterPro" id="IPR027417">
    <property type="entry name" value="P-loop_NTPase"/>
</dbReference>
<evidence type="ECO:0000313" key="7">
    <source>
        <dbReference type="Proteomes" id="UP000297714"/>
    </source>
</evidence>
<evidence type="ECO:0000256" key="3">
    <source>
        <dbReference type="ARBA" id="ARBA00062323"/>
    </source>
</evidence>
<name>A0A4Z0Y184_9FIRM</name>
<evidence type="ECO:0000256" key="2">
    <source>
        <dbReference type="ARBA" id="ARBA00049360"/>
    </source>
</evidence>
<gene>
    <name evidence="6" type="primary">soj_1</name>
    <name evidence="6" type="ORF">CAGA_00400</name>
</gene>
<dbReference type="PANTHER" id="PTHR13696:SF99">
    <property type="entry name" value="COBYRINIC ACID AC-DIAMIDE SYNTHASE"/>
    <property type="match status" value="1"/>
</dbReference>
<dbReference type="InterPro" id="IPR025669">
    <property type="entry name" value="AAA_dom"/>
</dbReference>
<evidence type="ECO:0000256" key="1">
    <source>
        <dbReference type="ARBA" id="ARBA00006976"/>
    </source>
</evidence>
<proteinExistence type="inferred from homology"/>
<dbReference type="Proteomes" id="UP000297714">
    <property type="component" value="Unassembled WGS sequence"/>
</dbReference>
<dbReference type="PIRSF" id="PIRSF009320">
    <property type="entry name" value="Nuc_binding_HP_1000"/>
    <property type="match status" value="1"/>
</dbReference>
<evidence type="ECO:0000259" key="5">
    <source>
        <dbReference type="Pfam" id="PF13614"/>
    </source>
</evidence>
<comment type="subunit">
    <text evidence="3">Dimerizes in the presence of ATP but not ADP; ATP-binding is required for double-stranded (ds)DNA-binding. Interacts with DnaA.</text>
</comment>
<dbReference type="Gene3D" id="3.40.50.300">
    <property type="entry name" value="P-loop containing nucleotide triphosphate hydrolases"/>
    <property type="match status" value="1"/>
</dbReference>
<dbReference type="AlphaFoldDB" id="A0A4Z0Y184"/>
<dbReference type="SUPFAM" id="SSF52540">
    <property type="entry name" value="P-loop containing nucleoside triphosphate hydrolases"/>
    <property type="match status" value="1"/>
</dbReference>
<dbReference type="PANTHER" id="PTHR13696">
    <property type="entry name" value="P-LOOP CONTAINING NUCLEOSIDE TRIPHOSPHATE HYDROLASE"/>
    <property type="match status" value="1"/>
</dbReference>
<feature type="domain" description="AAA" evidence="5">
    <location>
        <begin position="3"/>
        <end position="174"/>
    </location>
</feature>
<protein>
    <recommendedName>
        <fullName evidence="4">Sporulation initiation inhibitor protein Soj</fullName>
    </recommendedName>
</protein>
<evidence type="ECO:0000313" key="6">
    <source>
        <dbReference type="EMBL" id="TGJ77649.1"/>
    </source>
</evidence>
<comment type="caution">
    <text evidence="6">The sequence shown here is derived from an EMBL/GenBank/DDBJ whole genome shotgun (WGS) entry which is preliminary data.</text>
</comment>
<comment type="similarity">
    <text evidence="1">Belongs to the ParA family.</text>
</comment>
<dbReference type="CDD" id="cd02042">
    <property type="entry name" value="ParAB_family"/>
    <property type="match status" value="1"/>
</dbReference>
<dbReference type="EMBL" id="SRMQ01000001">
    <property type="protein sequence ID" value="TGJ77649.1"/>
    <property type="molecule type" value="Genomic_DNA"/>
</dbReference>
<sequence length="253" mass="27763">MSSVISISNQKGGVGKTTTTCSLAAGLKKRGFRVLMIDLDPQGNLGFSVGVDTDICATIYDVLKGDVKTQFAIQKSDTADLIVSSILLSGIELEFTNTGREYLLKEALKPVMDLYDYILIDTPPALGILTINAFTASDTIIVPVLSDIFSLQGIGKLYETVERVKKYCNPNLDIAGILLTKFNPRTHLCKEIRGTAAMIAEDLNIRLFDTYIRSSVAASEAQSVQQNILDYSPRNNIAKDYQSFTDEFLKKEA</sequence>
<dbReference type="FunFam" id="3.40.50.300:FF:000285">
    <property type="entry name" value="Sporulation initiation inhibitor Soj"/>
    <property type="match status" value="1"/>
</dbReference>
<accession>A0A4Z0Y184</accession>
<dbReference type="OrthoDB" id="9815116at2"/>
<comment type="catalytic activity">
    <reaction evidence="2">
        <text>ATP + H2O = ADP + phosphate + H(+)</text>
        <dbReference type="Rhea" id="RHEA:13065"/>
        <dbReference type="ChEBI" id="CHEBI:15377"/>
        <dbReference type="ChEBI" id="CHEBI:15378"/>
        <dbReference type="ChEBI" id="CHEBI:30616"/>
        <dbReference type="ChEBI" id="CHEBI:43474"/>
        <dbReference type="ChEBI" id="CHEBI:456216"/>
    </reaction>
</comment>
<keyword evidence="7" id="KW-1185">Reference proteome</keyword>